<sequence>MWDCFVDKLGRGRCRSCCSTAPRVKEYALKFQPMSTDGTWFNSARNGNIQLLKYMGSRLRTRDSEGRTALMLYVGNGYSEDLSFFTPEVGIVDNQGFPALKYAVDSRNTAAISYLKDELGISIPCGKTVLTCEAYLRHQFNGKTSPRERKRKQEISLMSESALELTRRSVAGGVDSSSPKLKTPQVCSEAVELDSLQNTDTTTPRLAFYVQLARQKTDLINTLLLNKPFYDALDEFSSKQLEDVLATRSDTRSKMGLSPIQRFKQTYLSLYEQYIAVQRTVTPDLYAQFIGSLRPHVITNYNLFTSIFEGRSLNALDGSSPYRTTPLISTRLVSPTPQREYVRFDGSGITPLSVYPTLSKTEACHSTSSHIPPETKCALNKAFLERILPEAGNQLLGELLDCLNSTFTKDLVFVRDDSIFIQQLSKVKTAESSDSLELRVCQQKLRFYKTLYSKLTTMYSAILGHPILPLFIVNCNALHSSVDSLSCTSAMKEFLRNLSSRISSVLQNSGVYVSQTEVYDDPLVDPLYRPKMDAVASQIKGEEVRVSRLIDILIGLESLMSEYVHLRAFMEKLRGEQDGWSNEANREMYESIDARSQELRAAISTFWYSKTLIER</sequence>
<proteinExistence type="predicted"/>
<name>A0A132NST7_GIAIN</name>
<dbReference type="VEuPathDB" id="GiardiaDB:QR46_2898"/>
<gene>
    <name evidence="1" type="ORF">QR46_2898</name>
</gene>
<dbReference type="Proteomes" id="UP000070089">
    <property type="component" value="Unassembled WGS sequence"/>
</dbReference>
<accession>A0A132NST7</accession>
<reference evidence="1 2" key="1">
    <citation type="journal article" date="2015" name="Mol. Biochem. Parasitol.">
        <title>Identification of polymorphic genes for use in assemblage B genotyping assays through comparative genomics of multiple assemblage B Giardia duodenalis isolates.</title>
        <authorList>
            <person name="Wielinga C."/>
            <person name="Thompson R.C."/>
            <person name="Monis P."/>
            <person name="Ryan U."/>
        </authorList>
    </citation>
    <scope>NUCLEOTIDE SEQUENCE [LARGE SCALE GENOMIC DNA]</scope>
    <source>
        <strain evidence="1 2">BAH15c1</strain>
    </source>
</reference>
<dbReference type="AlphaFoldDB" id="A0A132NST7"/>
<dbReference type="EMBL" id="JXTI01000083">
    <property type="protein sequence ID" value="KWX13117.1"/>
    <property type="molecule type" value="Genomic_DNA"/>
</dbReference>
<comment type="caution">
    <text evidence="1">The sequence shown here is derived from an EMBL/GenBank/DDBJ whole genome shotgun (WGS) entry which is preliminary data.</text>
</comment>
<dbReference type="SUPFAM" id="SSF48403">
    <property type="entry name" value="Ankyrin repeat"/>
    <property type="match status" value="1"/>
</dbReference>
<protein>
    <submittedName>
        <fullName evidence="1">Ankyrin repeat protein</fullName>
    </submittedName>
</protein>
<dbReference type="OrthoDB" id="10253008at2759"/>
<evidence type="ECO:0000313" key="2">
    <source>
        <dbReference type="Proteomes" id="UP000070089"/>
    </source>
</evidence>
<dbReference type="InterPro" id="IPR036770">
    <property type="entry name" value="Ankyrin_rpt-contain_sf"/>
</dbReference>
<organism evidence="1 2">
    <name type="scientific">Giardia duodenalis assemblage B</name>
    <dbReference type="NCBI Taxonomy" id="1394984"/>
    <lineage>
        <taxon>Eukaryota</taxon>
        <taxon>Metamonada</taxon>
        <taxon>Diplomonadida</taxon>
        <taxon>Hexamitidae</taxon>
        <taxon>Giardiinae</taxon>
        <taxon>Giardia</taxon>
    </lineage>
</organism>
<evidence type="ECO:0000313" key="1">
    <source>
        <dbReference type="EMBL" id="KWX13117.1"/>
    </source>
</evidence>